<sequence>MAWIYYSQSNASLRTSESKVICKTQILLSQQNLLHLQKIVLCLLKLVRASSFSTNAGHPKSKKISGHSSPTGKTSETIFKYKKQVKVQEISRVKDIISIFNQYLHRWKIQGSER</sequence>
<evidence type="ECO:0000256" key="1">
    <source>
        <dbReference type="SAM" id="MobiDB-lite"/>
    </source>
</evidence>
<evidence type="ECO:0000313" key="3">
    <source>
        <dbReference type="Proteomes" id="UP001176941"/>
    </source>
</evidence>
<protein>
    <submittedName>
        <fullName evidence="2">Uncharacterized protein</fullName>
    </submittedName>
</protein>
<name>A0ABN8ZL32_RANTA</name>
<organism evidence="2 3">
    <name type="scientific">Rangifer tarandus platyrhynchus</name>
    <name type="common">Svalbard reindeer</name>
    <dbReference type="NCBI Taxonomy" id="3082113"/>
    <lineage>
        <taxon>Eukaryota</taxon>
        <taxon>Metazoa</taxon>
        <taxon>Chordata</taxon>
        <taxon>Craniata</taxon>
        <taxon>Vertebrata</taxon>
        <taxon>Euteleostomi</taxon>
        <taxon>Mammalia</taxon>
        <taxon>Eutheria</taxon>
        <taxon>Laurasiatheria</taxon>
        <taxon>Artiodactyla</taxon>
        <taxon>Ruminantia</taxon>
        <taxon>Pecora</taxon>
        <taxon>Cervidae</taxon>
        <taxon>Odocoileinae</taxon>
        <taxon>Rangifer</taxon>
    </lineage>
</organism>
<proteinExistence type="predicted"/>
<dbReference type="EMBL" id="OX459969">
    <property type="protein sequence ID" value="CAI9172906.1"/>
    <property type="molecule type" value="Genomic_DNA"/>
</dbReference>
<gene>
    <name evidence="2" type="ORF">MRATA1EN1_LOCUS21868</name>
</gene>
<feature type="region of interest" description="Disordered" evidence="1">
    <location>
        <begin position="53"/>
        <end position="73"/>
    </location>
</feature>
<dbReference type="Proteomes" id="UP001176941">
    <property type="component" value="Chromosome 33"/>
</dbReference>
<reference evidence="2" key="1">
    <citation type="submission" date="2023-04" db="EMBL/GenBank/DDBJ databases">
        <authorList>
            <consortium name="ELIXIR-Norway"/>
        </authorList>
    </citation>
    <scope>NUCLEOTIDE SEQUENCE [LARGE SCALE GENOMIC DNA]</scope>
</reference>
<accession>A0ABN8ZL32</accession>
<evidence type="ECO:0000313" key="2">
    <source>
        <dbReference type="EMBL" id="CAI9172906.1"/>
    </source>
</evidence>
<keyword evidence="3" id="KW-1185">Reference proteome</keyword>